<keyword evidence="1" id="KW-0812">Transmembrane</keyword>
<evidence type="ECO:0000256" key="1">
    <source>
        <dbReference type="SAM" id="Phobius"/>
    </source>
</evidence>
<gene>
    <name evidence="2" type="ORF">GM51_9305</name>
</gene>
<comment type="caution">
    <text evidence="2">The sequence shown here is derived from an EMBL/GenBank/DDBJ whole genome shotgun (WGS) entry which is preliminary data.</text>
</comment>
<reference evidence="2" key="1">
    <citation type="submission" date="2014-06" db="EMBL/GenBank/DDBJ databases">
        <title>Key roles for freshwater Actinobacteria revealed by deep metagenomic sequencing.</title>
        <authorList>
            <person name="Ghai R."/>
            <person name="Mizuno C.M."/>
            <person name="Picazo A."/>
            <person name="Camacho A."/>
            <person name="Rodriguez-Valera F."/>
        </authorList>
    </citation>
    <scope>NUCLEOTIDE SEQUENCE</scope>
</reference>
<accession>A0A094QUM0</accession>
<name>A0A094QUM0_9ZZZZ</name>
<dbReference type="AlphaFoldDB" id="A0A094QUM0"/>
<protein>
    <submittedName>
        <fullName evidence="2">Uncharacterized protein</fullName>
    </submittedName>
</protein>
<evidence type="ECO:0000313" key="2">
    <source>
        <dbReference type="EMBL" id="KGA17971.1"/>
    </source>
</evidence>
<sequence length="132" mass="14005">MLPSEARQNRGETSIQAVLLVPVVLGIFFIGVHVTALVHGAHVANAAAIRGAQIAAFSNSEGNDVVRAMNEMEQVVSDLGSQMYSAPSLSIGSKSVQVTVKVAIQSIVPFLPTSVTRSATVGREQFLMEQDR</sequence>
<organism evidence="2">
    <name type="scientific">freshwater metagenome</name>
    <dbReference type="NCBI Taxonomy" id="449393"/>
    <lineage>
        <taxon>unclassified sequences</taxon>
        <taxon>metagenomes</taxon>
        <taxon>ecological metagenomes</taxon>
    </lineage>
</organism>
<proteinExistence type="predicted"/>
<keyword evidence="1" id="KW-1133">Transmembrane helix</keyword>
<keyword evidence="1" id="KW-0472">Membrane</keyword>
<dbReference type="EMBL" id="JNSL01000051">
    <property type="protein sequence ID" value="KGA17971.1"/>
    <property type="molecule type" value="Genomic_DNA"/>
</dbReference>
<feature type="transmembrane region" description="Helical" evidence="1">
    <location>
        <begin position="17"/>
        <end position="38"/>
    </location>
</feature>